<sequence>MQSPRIFFSWGLAIVSGFATAFLFFFPFVFFVDLMFPNNGLHEVRLSIVSDLVLAVRRTRADDFAFMHIAYRLFSMFMHNAHQEVTQRLSFCLFLSVSVCFCLFLSVYVCFCLFLSVSVCFCLFLLCSFPFSICLHALSLRSSASLRYMY</sequence>
<dbReference type="Proteomes" id="UP000799428">
    <property type="component" value="Unassembled WGS sequence"/>
</dbReference>
<dbReference type="AlphaFoldDB" id="A0A6G1KAR7"/>
<feature type="transmembrane region" description="Helical" evidence="1">
    <location>
        <begin position="89"/>
        <end position="109"/>
    </location>
</feature>
<name>A0A6G1KAR7_9PLEO</name>
<protein>
    <submittedName>
        <fullName evidence="2">Uncharacterized protein</fullName>
    </submittedName>
</protein>
<evidence type="ECO:0000313" key="2">
    <source>
        <dbReference type="EMBL" id="KAF2709723.1"/>
    </source>
</evidence>
<keyword evidence="1" id="KW-1133">Transmembrane helix</keyword>
<feature type="transmembrane region" description="Helical" evidence="1">
    <location>
        <begin position="7"/>
        <end position="32"/>
    </location>
</feature>
<accession>A0A6G1KAR7</accession>
<gene>
    <name evidence="2" type="ORF">K504DRAFT_281235</name>
</gene>
<keyword evidence="1" id="KW-0812">Transmembrane</keyword>
<reference evidence="2" key="1">
    <citation type="journal article" date="2020" name="Stud. Mycol.">
        <title>101 Dothideomycetes genomes: a test case for predicting lifestyles and emergence of pathogens.</title>
        <authorList>
            <person name="Haridas S."/>
            <person name="Albert R."/>
            <person name="Binder M."/>
            <person name="Bloem J."/>
            <person name="Labutti K."/>
            <person name="Salamov A."/>
            <person name="Andreopoulos B."/>
            <person name="Baker S."/>
            <person name="Barry K."/>
            <person name="Bills G."/>
            <person name="Bluhm B."/>
            <person name="Cannon C."/>
            <person name="Castanera R."/>
            <person name="Culley D."/>
            <person name="Daum C."/>
            <person name="Ezra D."/>
            <person name="Gonzalez J."/>
            <person name="Henrissat B."/>
            <person name="Kuo A."/>
            <person name="Liang C."/>
            <person name="Lipzen A."/>
            <person name="Lutzoni F."/>
            <person name="Magnuson J."/>
            <person name="Mondo S."/>
            <person name="Nolan M."/>
            <person name="Ohm R."/>
            <person name="Pangilinan J."/>
            <person name="Park H.-J."/>
            <person name="Ramirez L."/>
            <person name="Alfaro M."/>
            <person name="Sun H."/>
            <person name="Tritt A."/>
            <person name="Yoshinaga Y."/>
            <person name="Zwiers L.-H."/>
            <person name="Turgeon B."/>
            <person name="Goodwin S."/>
            <person name="Spatafora J."/>
            <person name="Crous P."/>
            <person name="Grigoriev I."/>
        </authorList>
    </citation>
    <scope>NUCLEOTIDE SEQUENCE</scope>
    <source>
        <strain evidence="2">CBS 279.74</strain>
    </source>
</reference>
<keyword evidence="3" id="KW-1185">Reference proteome</keyword>
<dbReference type="EMBL" id="MU005770">
    <property type="protein sequence ID" value="KAF2709723.1"/>
    <property type="molecule type" value="Genomic_DNA"/>
</dbReference>
<feature type="transmembrane region" description="Helical" evidence="1">
    <location>
        <begin position="115"/>
        <end position="140"/>
    </location>
</feature>
<proteinExistence type="predicted"/>
<evidence type="ECO:0000256" key="1">
    <source>
        <dbReference type="SAM" id="Phobius"/>
    </source>
</evidence>
<keyword evidence="1" id="KW-0472">Membrane</keyword>
<organism evidence="2 3">
    <name type="scientific">Pleomassaria siparia CBS 279.74</name>
    <dbReference type="NCBI Taxonomy" id="1314801"/>
    <lineage>
        <taxon>Eukaryota</taxon>
        <taxon>Fungi</taxon>
        <taxon>Dikarya</taxon>
        <taxon>Ascomycota</taxon>
        <taxon>Pezizomycotina</taxon>
        <taxon>Dothideomycetes</taxon>
        <taxon>Pleosporomycetidae</taxon>
        <taxon>Pleosporales</taxon>
        <taxon>Pleomassariaceae</taxon>
        <taxon>Pleomassaria</taxon>
    </lineage>
</organism>
<evidence type="ECO:0000313" key="3">
    <source>
        <dbReference type="Proteomes" id="UP000799428"/>
    </source>
</evidence>